<dbReference type="STRING" id="1890683.A0A427YTK9"/>
<evidence type="ECO:0000313" key="12">
    <source>
        <dbReference type="Proteomes" id="UP000279259"/>
    </source>
</evidence>
<dbReference type="GO" id="GO:0022857">
    <property type="term" value="F:transmembrane transporter activity"/>
    <property type="evidence" value="ECO:0007669"/>
    <property type="project" value="InterPro"/>
</dbReference>
<evidence type="ECO:0000256" key="3">
    <source>
        <dbReference type="ARBA" id="ARBA00022475"/>
    </source>
</evidence>
<comment type="similarity">
    <text evidence="7">Belongs to the major facilitator superfamily. DHA1 family. Polyamines/proton antiporter (TC 2.A.1.2.16) subfamily.</text>
</comment>
<reference evidence="11 12" key="1">
    <citation type="submission" date="2018-11" db="EMBL/GenBank/DDBJ databases">
        <title>Genome sequence of Saitozyma podzolica DSM 27192.</title>
        <authorList>
            <person name="Aliyu H."/>
            <person name="Gorte O."/>
            <person name="Ochsenreither K."/>
        </authorList>
    </citation>
    <scope>NUCLEOTIDE SEQUENCE [LARGE SCALE GENOMIC DNA]</scope>
    <source>
        <strain evidence="11 12">DSM 27192</strain>
    </source>
</reference>
<evidence type="ECO:0000256" key="7">
    <source>
        <dbReference type="ARBA" id="ARBA00038459"/>
    </source>
</evidence>
<dbReference type="Proteomes" id="UP000279259">
    <property type="component" value="Unassembled WGS sequence"/>
</dbReference>
<feature type="transmembrane region" description="Helical" evidence="9">
    <location>
        <begin position="350"/>
        <end position="376"/>
    </location>
</feature>
<proteinExistence type="inferred from homology"/>
<protein>
    <recommendedName>
        <fullName evidence="10">Major facilitator superfamily (MFS) profile domain-containing protein</fullName>
    </recommendedName>
</protein>
<evidence type="ECO:0000256" key="1">
    <source>
        <dbReference type="ARBA" id="ARBA00004651"/>
    </source>
</evidence>
<feature type="compositionally biased region" description="Low complexity" evidence="8">
    <location>
        <begin position="56"/>
        <end position="71"/>
    </location>
</feature>
<accession>A0A427YTK9</accession>
<feature type="transmembrane region" description="Helical" evidence="9">
    <location>
        <begin position="242"/>
        <end position="262"/>
    </location>
</feature>
<evidence type="ECO:0000259" key="10">
    <source>
        <dbReference type="PROSITE" id="PS50850"/>
    </source>
</evidence>
<dbReference type="Gene3D" id="1.20.1250.20">
    <property type="entry name" value="MFS general substrate transporter like domains"/>
    <property type="match status" value="1"/>
</dbReference>
<keyword evidence="5 9" id="KW-1133">Transmembrane helix</keyword>
<dbReference type="FunFam" id="1.20.1250.20:FF:000011">
    <property type="entry name" value="MFS multidrug transporter, putative"/>
    <property type="match status" value="1"/>
</dbReference>
<evidence type="ECO:0000313" key="11">
    <source>
        <dbReference type="EMBL" id="RSH94399.1"/>
    </source>
</evidence>
<feature type="transmembrane region" description="Helical" evidence="9">
    <location>
        <begin position="494"/>
        <end position="516"/>
    </location>
</feature>
<dbReference type="EMBL" id="RSCD01000002">
    <property type="protein sequence ID" value="RSH94399.1"/>
    <property type="molecule type" value="Genomic_DNA"/>
</dbReference>
<evidence type="ECO:0000256" key="2">
    <source>
        <dbReference type="ARBA" id="ARBA00022448"/>
    </source>
</evidence>
<feature type="region of interest" description="Disordered" evidence="8">
    <location>
        <begin position="53"/>
        <end position="80"/>
    </location>
</feature>
<comment type="caution">
    <text evidence="11">The sequence shown here is derived from an EMBL/GenBank/DDBJ whole genome shotgun (WGS) entry which is preliminary data.</text>
</comment>
<evidence type="ECO:0000256" key="9">
    <source>
        <dbReference type="SAM" id="Phobius"/>
    </source>
</evidence>
<keyword evidence="4 9" id="KW-0812">Transmembrane</keyword>
<dbReference type="GO" id="GO:0005886">
    <property type="term" value="C:plasma membrane"/>
    <property type="evidence" value="ECO:0007669"/>
    <property type="project" value="UniProtKB-SubCell"/>
</dbReference>
<keyword evidence="3" id="KW-1003">Cell membrane</keyword>
<dbReference type="Pfam" id="PF07690">
    <property type="entry name" value="MFS_1"/>
    <property type="match status" value="1"/>
</dbReference>
<feature type="transmembrane region" description="Helical" evidence="9">
    <location>
        <begin position="428"/>
        <end position="448"/>
    </location>
</feature>
<feature type="domain" description="Major facilitator superfamily (MFS) profile" evidence="10">
    <location>
        <begin position="118"/>
        <end position="551"/>
    </location>
</feature>
<feature type="transmembrane region" description="Helical" evidence="9">
    <location>
        <begin position="156"/>
        <end position="176"/>
    </location>
</feature>
<dbReference type="PROSITE" id="PS50850">
    <property type="entry name" value="MFS"/>
    <property type="match status" value="1"/>
</dbReference>
<feature type="transmembrane region" description="Helical" evidence="9">
    <location>
        <begin position="460"/>
        <end position="482"/>
    </location>
</feature>
<comment type="subcellular location">
    <subcellularLocation>
        <location evidence="1">Cell membrane</location>
        <topology evidence="1">Multi-pass membrane protein</topology>
    </subcellularLocation>
</comment>
<dbReference type="InterPro" id="IPR020846">
    <property type="entry name" value="MFS_dom"/>
</dbReference>
<evidence type="ECO:0000256" key="5">
    <source>
        <dbReference type="ARBA" id="ARBA00022989"/>
    </source>
</evidence>
<dbReference type="InterPro" id="IPR011701">
    <property type="entry name" value="MFS"/>
</dbReference>
<evidence type="ECO:0000256" key="6">
    <source>
        <dbReference type="ARBA" id="ARBA00023136"/>
    </source>
</evidence>
<keyword evidence="12" id="KW-1185">Reference proteome</keyword>
<dbReference type="SUPFAM" id="SSF103473">
    <property type="entry name" value="MFS general substrate transporter"/>
    <property type="match status" value="1"/>
</dbReference>
<keyword evidence="6 9" id="KW-0472">Membrane</keyword>
<feature type="transmembrane region" description="Helical" evidence="9">
    <location>
        <begin position="388"/>
        <end position="407"/>
    </location>
</feature>
<dbReference type="AlphaFoldDB" id="A0A427YTK9"/>
<feature type="transmembrane region" description="Helical" evidence="9">
    <location>
        <begin position="528"/>
        <end position="548"/>
    </location>
</feature>
<feature type="transmembrane region" description="Helical" evidence="9">
    <location>
        <begin position="116"/>
        <end position="136"/>
    </location>
</feature>
<name>A0A427YTK9_9TREE</name>
<dbReference type="InterPro" id="IPR036259">
    <property type="entry name" value="MFS_trans_sf"/>
</dbReference>
<feature type="transmembrane region" description="Helical" evidence="9">
    <location>
        <begin position="183"/>
        <end position="202"/>
    </location>
</feature>
<dbReference type="PANTHER" id="PTHR23502:SF186">
    <property type="entry name" value="MAJOR FACILITATOR SUPERFAMILY (MFS) PROFILE DOMAIN-CONTAINING PROTEIN"/>
    <property type="match status" value="1"/>
</dbReference>
<feature type="transmembrane region" description="Helical" evidence="9">
    <location>
        <begin position="274"/>
        <end position="295"/>
    </location>
</feature>
<sequence>MAPPPAQARPAPHPLPSAVLAQTTSRPHLHSQQMDQIERDGDILAFAAYTRAESQPGHAHTRATATPPAHGHGNGLRYGQSGEEGMEIEKEQDPFLVVFEKDDPMDALNWTIKRKVLQTFVLIMATMYAGIGSAAFSPASSSVQVTYNVGEVVGELANSMWVIGFAFGPQVFGPLSELYGRKFPLVLGIFLSAIFNIPTATAPNLATIMISRFFAGVFGAAPYAIAGGCFHDMLDPVHVQIGVAFFAVSTAGGPALGPVVGAGLVSTGTDGWRWVGWFLLIFGLCISLLLQLFLAESYPPYLLQQRARAKRIETGQWAYHAELDGVVVTPKDIVWRYILRPTAMLVLEPMLLVITIYMSFVYALLYMLCAAVPLIFGTLRGLSPVVSVLPFVSIFIGILFGGGFIILDQRRYAAHLRRKGVGSDPEERFKPMGLGAVMLPIGLFWFAFTGPAQTASVWPSIIALGFSMGGMILIFECGILYLIDMYKSFANSAIAANTLVRSLVGGSFPLFVPAMVRNLGYQSTWSMALLAFLAVGLAGIPFVFARIGERLRGMSKFKPGL</sequence>
<dbReference type="PANTHER" id="PTHR23502">
    <property type="entry name" value="MAJOR FACILITATOR SUPERFAMILY"/>
    <property type="match status" value="1"/>
</dbReference>
<evidence type="ECO:0000256" key="8">
    <source>
        <dbReference type="SAM" id="MobiDB-lite"/>
    </source>
</evidence>
<evidence type="ECO:0000256" key="4">
    <source>
        <dbReference type="ARBA" id="ARBA00022692"/>
    </source>
</evidence>
<dbReference type="CDD" id="cd17323">
    <property type="entry name" value="MFS_Tpo1_MDR_like"/>
    <property type="match status" value="1"/>
</dbReference>
<dbReference type="OrthoDB" id="9986881at2759"/>
<organism evidence="11 12">
    <name type="scientific">Saitozyma podzolica</name>
    <dbReference type="NCBI Taxonomy" id="1890683"/>
    <lineage>
        <taxon>Eukaryota</taxon>
        <taxon>Fungi</taxon>
        <taxon>Dikarya</taxon>
        <taxon>Basidiomycota</taxon>
        <taxon>Agaricomycotina</taxon>
        <taxon>Tremellomycetes</taxon>
        <taxon>Tremellales</taxon>
        <taxon>Trimorphomycetaceae</taxon>
        <taxon>Saitozyma</taxon>
    </lineage>
</organism>
<gene>
    <name evidence="11" type="ORF">EHS25_004202</name>
</gene>
<keyword evidence="2" id="KW-0813">Transport</keyword>
<feature type="transmembrane region" description="Helical" evidence="9">
    <location>
        <begin position="208"/>
        <end position="230"/>
    </location>
</feature>